<name>A0A448KA63_9ACTO</name>
<comment type="similarity">
    <text evidence="2 9">Belongs to the uroporphyrinogen-III synthase family.</text>
</comment>
<feature type="domain" description="Tetrapyrrole biosynthesis uroporphyrinogen III synthase" evidence="11">
    <location>
        <begin position="85"/>
        <end position="307"/>
    </location>
</feature>
<dbReference type="STRING" id="1278298.GCA_000428685_02447"/>
<dbReference type="InterPro" id="IPR039793">
    <property type="entry name" value="UROS/Hem4"/>
</dbReference>
<dbReference type="AlphaFoldDB" id="A0A448KA63"/>
<evidence type="ECO:0000256" key="8">
    <source>
        <dbReference type="ARBA" id="ARBA00048617"/>
    </source>
</evidence>
<dbReference type="GO" id="GO:0004852">
    <property type="term" value="F:uroporphyrinogen-III synthase activity"/>
    <property type="evidence" value="ECO:0007669"/>
    <property type="project" value="UniProtKB-UniRule"/>
</dbReference>
<protein>
    <recommendedName>
        <fullName evidence="7 9">Uroporphyrinogen-III synthase</fullName>
        <ecNumber evidence="3 9">4.2.1.75</ecNumber>
    </recommendedName>
</protein>
<dbReference type="KEGG" id="asla:NCTC11923_00429"/>
<evidence type="ECO:0000256" key="1">
    <source>
        <dbReference type="ARBA" id="ARBA00004772"/>
    </source>
</evidence>
<keyword evidence="5 9" id="KW-0627">Porphyrin biosynthesis</keyword>
<evidence type="ECO:0000256" key="3">
    <source>
        <dbReference type="ARBA" id="ARBA00013109"/>
    </source>
</evidence>
<dbReference type="Gene3D" id="3.40.50.10090">
    <property type="match status" value="2"/>
</dbReference>
<dbReference type="EC" id="4.2.1.75" evidence="3 9"/>
<comment type="catalytic activity">
    <reaction evidence="8 9">
        <text>hydroxymethylbilane = uroporphyrinogen III + H2O</text>
        <dbReference type="Rhea" id="RHEA:18965"/>
        <dbReference type="ChEBI" id="CHEBI:15377"/>
        <dbReference type="ChEBI" id="CHEBI:57308"/>
        <dbReference type="ChEBI" id="CHEBI:57845"/>
        <dbReference type="EC" id="4.2.1.75"/>
    </reaction>
</comment>
<evidence type="ECO:0000256" key="6">
    <source>
        <dbReference type="ARBA" id="ARBA00037589"/>
    </source>
</evidence>
<evidence type="ECO:0000256" key="4">
    <source>
        <dbReference type="ARBA" id="ARBA00023239"/>
    </source>
</evidence>
<evidence type="ECO:0000256" key="2">
    <source>
        <dbReference type="ARBA" id="ARBA00008133"/>
    </source>
</evidence>
<keyword evidence="13" id="KW-1185">Reference proteome</keyword>
<dbReference type="EMBL" id="LR134363">
    <property type="protein sequence ID" value="VEG73817.1"/>
    <property type="molecule type" value="Genomic_DNA"/>
</dbReference>
<sequence>MSGPQTSAPRGPGGGALAGGEVVAPRHHEPDASAPPTGLAEAAAPSASRTGPSAPAQPGTPSAGPPSCQPLAGRCILLPRLREPDALADELESAGARVVRAALTRTVPGDTAALAELARLAASGQADWLVLTSARTVWALTPHLRAAEAGPGRLPLRVAVVGPATARAWVEETGTAPDLVAAGSAAALAGHPELARGTGRLLLPASALADPALARALGESGWEVVRAAAYSTAAVGHDDLPPGLERAWRQEVEAAVLTAPSTTRALLDLLGPPRGARLIAIGATTARAATAMGLPVAATAGAPTPAGVREAVLRALGFPVATVDQGPQQGPQPA</sequence>
<evidence type="ECO:0000256" key="7">
    <source>
        <dbReference type="ARBA" id="ARBA00040167"/>
    </source>
</evidence>
<evidence type="ECO:0000313" key="12">
    <source>
        <dbReference type="EMBL" id="VEG73817.1"/>
    </source>
</evidence>
<dbReference type="PANTHER" id="PTHR38042:SF1">
    <property type="entry name" value="UROPORPHYRINOGEN-III SYNTHASE, CHLOROPLASTIC"/>
    <property type="match status" value="1"/>
</dbReference>
<evidence type="ECO:0000259" key="11">
    <source>
        <dbReference type="Pfam" id="PF02602"/>
    </source>
</evidence>
<dbReference type="UniPathway" id="UPA00251">
    <property type="reaction ID" value="UER00320"/>
</dbReference>
<dbReference type="CDD" id="cd06578">
    <property type="entry name" value="HemD"/>
    <property type="match status" value="1"/>
</dbReference>
<evidence type="ECO:0000256" key="9">
    <source>
        <dbReference type="RuleBase" id="RU366031"/>
    </source>
</evidence>
<dbReference type="InterPro" id="IPR036108">
    <property type="entry name" value="4pyrrol_syn_uPrphyn_synt_sf"/>
</dbReference>
<comment type="function">
    <text evidence="6 9">Catalyzes cyclization of the linear tetrapyrrole, hydroxymethylbilane, to the macrocyclic uroporphyrinogen III.</text>
</comment>
<dbReference type="SUPFAM" id="SSF69618">
    <property type="entry name" value="HemD-like"/>
    <property type="match status" value="1"/>
</dbReference>
<comment type="pathway">
    <text evidence="1 9">Porphyrin-containing compound metabolism; protoporphyrin-IX biosynthesis; coproporphyrinogen-III from 5-aminolevulinate: step 3/4.</text>
</comment>
<dbReference type="GO" id="GO:0006782">
    <property type="term" value="P:protoporphyrinogen IX biosynthetic process"/>
    <property type="evidence" value="ECO:0007669"/>
    <property type="project" value="UniProtKB-UniRule"/>
</dbReference>
<dbReference type="GO" id="GO:0006780">
    <property type="term" value="P:uroporphyrinogen III biosynthetic process"/>
    <property type="evidence" value="ECO:0007669"/>
    <property type="project" value="UniProtKB-UniRule"/>
</dbReference>
<organism evidence="12 13">
    <name type="scientific">Actinomyces slackii</name>
    <dbReference type="NCBI Taxonomy" id="52774"/>
    <lineage>
        <taxon>Bacteria</taxon>
        <taxon>Bacillati</taxon>
        <taxon>Actinomycetota</taxon>
        <taxon>Actinomycetes</taxon>
        <taxon>Actinomycetales</taxon>
        <taxon>Actinomycetaceae</taxon>
        <taxon>Actinomyces</taxon>
    </lineage>
</organism>
<dbReference type="RefSeq" id="WP_084500886.1">
    <property type="nucleotide sequence ID" value="NZ_CBCRWE010000091.1"/>
</dbReference>
<evidence type="ECO:0000313" key="13">
    <source>
        <dbReference type="Proteomes" id="UP000276899"/>
    </source>
</evidence>
<evidence type="ECO:0000256" key="5">
    <source>
        <dbReference type="ARBA" id="ARBA00023244"/>
    </source>
</evidence>
<gene>
    <name evidence="12" type="ORF">NCTC11923_00429</name>
</gene>
<keyword evidence="4 9" id="KW-0456">Lyase</keyword>
<dbReference type="InterPro" id="IPR003754">
    <property type="entry name" value="4pyrrol_synth_uPrphyn_synth"/>
</dbReference>
<feature type="region of interest" description="Disordered" evidence="10">
    <location>
        <begin position="1"/>
        <end position="68"/>
    </location>
</feature>
<reference evidence="12 13" key="1">
    <citation type="submission" date="2018-12" db="EMBL/GenBank/DDBJ databases">
        <authorList>
            <consortium name="Pathogen Informatics"/>
        </authorList>
    </citation>
    <scope>NUCLEOTIDE SEQUENCE [LARGE SCALE GENOMIC DNA]</scope>
    <source>
        <strain evidence="12 13">NCTC11923</strain>
    </source>
</reference>
<proteinExistence type="inferred from homology"/>
<accession>A0A448KA63</accession>
<dbReference type="Pfam" id="PF02602">
    <property type="entry name" value="HEM4"/>
    <property type="match status" value="1"/>
</dbReference>
<dbReference type="Proteomes" id="UP000276899">
    <property type="component" value="Chromosome"/>
</dbReference>
<evidence type="ECO:0000256" key="10">
    <source>
        <dbReference type="SAM" id="MobiDB-lite"/>
    </source>
</evidence>
<dbReference type="PANTHER" id="PTHR38042">
    <property type="entry name" value="UROPORPHYRINOGEN-III SYNTHASE, CHLOROPLASTIC"/>
    <property type="match status" value="1"/>
</dbReference>